<name>V7HTR7_9LACO</name>
<comment type="caution">
    <text evidence="2">The sequence shown here is derived from an EMBL/GenBank/DDBJ whole genome shotgun (WGS) entry which is preliminary data.</text>
</comment>
<evidence type="ECO:0000313" key="3">
    <source>
        <dbReference type="Proteomes" id="UP000018559"/>
    </source>
</evidence>
<keyword evidence="3" id="KW-1185">Reference proteome</keyword>
<dbReference type="EMBL" id="AWWH01000197">
    <property type="protein sequence ID" value="ETA73302.1"/>
    <property type="molecule type" value="Genomic_DNA"/>
</dbReference>
<feature type="transmembrane region" description="Helical" evidence="1">
    <location>
        <begin position="75"/>
        <end position="93"/>
    </location>
</feature>
<reference evidence="2 3" key="1">
    <citation type="journal article" date="2014" name="Genome Announc.">
        <title>The Genome of the Predominant Equine Lactobacillus Species, Lactobacillus equi, Is Reflective of Its Lifestyle Adaptations to an Herbivorous Host.</title>
        <authorList>
            <person name="O'Donnell M.M."/>
            <person name="Harris H.M."/>
            <person name="O'Toole P.W."/>
            <person name="Ross R.P."/>
        </authorList>
    </citation>
    <scope>NUCLEOTIDE SEQUENCE [LARGE SCALE GENOMIC DNA]</scope>
    <source>
        <strain evidence="2 3">DPC 6820</strain>
    </source>
</reference>
<organism evidence="2 3">
    <name type="scientific">Ligilactobacillus equi DPC 6820</name>
    <dbReference type="NCBI Taxonomy" id="1392007"/>
    <lineage>
        <taxon>Bacteria</taxon>
        <taxon>Bacillati</taxon>
        <taxon>Bacillota</taxon>
        <taxon>Bacilli</taxon>
        <taxon>Lactobacillales</taxon>
        <taxon>Lactobacillaceae</taxon>
        <taxon>Ligilactobacillus</taxon>
    </lineage>
</organism>
<dbReference type="PATRIC" id="fig|1392007.3.peg.1902"/>
<proteinExistence type="predicted"/>
<keyword evidence="1" id="KW-0812">Transmembrane</keyword>
<protein>
    <submittedName>
        <fullName evidence="2">5-bromo-4-chloroindolyl phosphate hydrolysis family protein</fullName>
    </submittedName>
</protein>
<dbReference type="Proteomes" id="UP000018559">
    <property type="component" value="Unassembled WGS sequence"/>
</dbReference>
<gene>
    <name evidence="2" type="ORF">LEQ_1770c</name>
</gene>
<keyword evidence="1" id="KW-1133">Transmembrane helix</keyword>
<sequence length="254" mass="29296">MLISIFRSNRRFWLGQALCLTVALLCLLFGSGWGLSLGVYLSLAMLLSIFLPKTLSWLFLSPVLTLALSATNNGVFWVVLSAYAVILVVYGIHKFLAVMEGKRLVNVHSQQLSYVTSGQLFFSQGAFQEAKLSREEEDFVKKDLQERYQVFIELRRQDIGTWVKNYSYQLAVIQAIFRELTDSPRQILSMDDFLYRHFKDFAENVNRLVTMEAKTPKNEEQILQLAEKLGQMQATFEADFIKVTEDERQLLREL</sequence>
<accession>V7HTR7</accession>
<dbReference type="AlphaFoldDB" id="V7HTR7"/>
<feature type="transmembrane region" description="Helical" evidence="1">
    <location>
        <begin position="12"/>
        <end position="33"/>
    </location>
</feature>
<evidence type="ECO:0000313" key="2">
    <source>
        <dbReference type="EMBL" id="ETA73302.1"/>
    </source>
</evidence>
<keyword evidence="1" id="KW-0472">Membrane</keyword>
<feature type="transmembrane region" description="Helical" evidence="1">
    <location>
        <begin position="39"/>
        <end position="68"/>
    </location>
</feature>
<evidence type="ECO:0000256" key="1">
    <source>
        <dbReference type="SAM" id="Phobius"/>
    </source>
</evidence>
<dbReference type="RefSeq" id="WP_023860538.1">
    <property type="nucleotide sequence ID" value="NZ_AWWH01000197.1"/>
</dbReference>